<name>A0A4R8VCB8_9MICO</name>
<dbReference type="Pfam" id="PF00534">
    <property type="entry name" value="Glycos_transf_1"/>
    <property type="match status" value="1"/>
</dbReference>
<dbReference type="Pfam" id="PF13439">
    <property type="entry name" value="Glyco_transf_4"/>
    <property type="match status" value="1"/>
</dbReference>
<dbReference type="Proteomes" id="UP000298488">
    <property type="component" value="Unassembled WGS sequence"/>
</dbReference>
<dbReference type="SUPFAM" id="SSF53756">
    <property type="entry name" value="UDP-Glycosyltransferase/glycogen phosphorylase"/>
    <property type="match status" value="1"/>
</dbReference>
<accession>A0A4R8VCB8</accession>
<dbReference type="InterPro" id="IPR028098">
    <property type="entry name" value="Glyco_trans_4-like_N"/>
</dbReference>
<gene>
    <name evidence="5" type="ORF">E3N84_05060</name>
</gene>
<evidence type="ECO:0000259" key="4">
    <source>
        <dbReference type="Pfam" id="PF13439"/>
    </source>
</evidence>
<dbReference type="InterPro" id="IPR001296">
    <property type="entry name" value="Glyco_trans_1"/>
</dbReference>
<dbReference type="GO" id="GO:0016757">
    <property type="term" value="F:glycosyltransferase activity"/>
    <property type="evidence" value="ECO:0007669"/>
    <property type="project" value="UniProtKB-KW"/>
</dbReference>
<evidence type="ECO:0000256" key="2">
    <source>
        <dbReference type="ARBA" id="ARBA00022679"/>
    </source>
</evidence>
<proteinExistence type="predicted"/>
<reference evidence="5 6" key="1">
    <citation type="submission" date="2019-03" db="EMBL/GenBank/DDBJ databases">
        <title>Genomics of glacier-inhabiting Cryobacterium strains.</title>
        <authorList>
            <person name="Liu Q."/>
            <person name="Xin Y.-H."/>
        </authorList>
    </citation>
    <scope>NUCLEOTIDE SEQUENCE [LARGE SCALE GENOMIC DNA]</scope>
    <source>
        <strain evidence="5 6">CGMCC 1.10440</strain>
    </source>
</reference>
<protein>
    <submittedName>
        <fullName evidence="5">Glycosyltransferase family 4 protein</fullName>
    </submittedName>
</protein>
<dbReference type="GO" id="GO:1901137">
    <property type="term" value="P:carbohydrate derivative biosynthetic process"/>
    <property type="evidence" value="ECO:0007669"/>
    <property type="project" value="UniProtKB-ARBA"/>
</dbReference>
<dbReference type="EMBL" id="SOFI01000003">
    <property type="protein sequence ID" value="TFB79477.1"/>
    <property type="molecule type" value="Genomic_DNA"/>
</dbReference>
<sequence length="377" mass="40776">MGLSATVRIAVTTGALKVPPTYFVVDHAQRLRTEHEFEVFALVADVSDPAITIPVHGVVPLRGASFERRMPAAPLGIPLLGGRIRRFQPDLIHQHFATWSGPAISAGRKGAKPILTTVHGYDILLARRNNRSLRDRWNLANVANARDHSNRVLAVSEFLAGEAVAAGFDPTRLEVHYQGVDTEYFTPLPGTQHADSVPVVAFVGALAERKGIMDLIAASNALIGAVDHRLVIMGGGPLASAIQAEAARTSHIDVLGTLPRAEIRAQLRRATLMALPTQEHDGWREAAGLVLVEAQACGTPVVAYRSGGTPEMVDENRSGLLVAEKDVAALTSAIRDVLALGSEDYLRMRHAAREFAHEHRSLDRSCRELLAHYAELT</sequence>
<evidence type="ECO:0000313" key="6">
    <source>
        <dbReference type="Proteomes" id="UP000298488"/>
    </source>
</evidence>
<dbReference type="Gene3D" id="3.40.50.2000">
    <property type="entry name" value="Glycogen Phosphorylase B"/>
    <property type="match status" value="2"/>
</dbReference>
<dbReference type="InterPro" id="IPR050194">
    <property type="entry name" value="Glycosyltransferase_grp1"/>
</dbReference>
<organism evidence="5 6">
    <name type="scientific">Terrimesophilobacter mesophilus</name>
    <dbReference type="NCBI Taxonomy" id="433647"/>
    <lineage>
        <taxon>Bacteria</taxon>
        <taxon>Bacillati</taxon>
        <taxon>Actinomycetota</taxon>
        <taxon>Actinomycetes</taxon>
        <taxon>Micrococcales</taxon>
        <taxon>Microbacteriaceae</taxon>
        <taxon>Terrimesophilobacter</taxon>
    </lineage>
</organism>
<comment type="caution">
    <text evidence="5">The sequence shown here is derived from an EMBL/GenBank/DDBJ whole genome shotgun (WGS) entry which is preliminary data.</text>
</comment>
<keyword evidence="2 5" id="KW-0808">Transferase</keyword>
<keyword evidence="1" id="KW-0328">Glycosyltransferase</keyword>
<dbReference type="PANTHER" id="PTHR45947">
    <property type="entry name" value="SULFOQUINOVOSYL TRANSFERASE SQD2"/>
    <property type="match status" value="1"/>
</dbReference>
<evidence type="ECO:0000313" key="5">
    <source>
        <dbReference type="EMBL" id="TFB79477.1"/>
    </source>
</evidence>
<dbReference type="OrthoDB" id="9809227at2"/>
<feature type="domain" description="Glycosyl transferase family 1" evidence="3">
    <location>
        <begin position="194"/>
        <end position="354"/>
    </location>
</feature>
<dbReference type="PANTHER" id="PTHR45947:SF14">
    <property type="entry name" value="SLL1723 PROTEIN"/>
    <property type="match status" value="1"/>
</dbReference>
<feature type="domain" description="Glycosyltransferase subfamily 4-like N-terminal" evidence="4">
    <location>
        <begin position="23"/>
        <end position="183"/>
    </location>
</feature>
<keyword evidence="6" id="KW-1185">Reference proteome</keyword>
<dbReference type="AlphaFoldDB" id="A0A4R8VCB8"/>
<evidence type="ECO:0000259" key="3">
    <source>
        <dbReference type="Pfam" id="PF00534"/>
    </source>
</evidence>
<evidence type="ECO:0000256" key="1">
    <source>
        <dbReference type="ARBA" id="ARBA00022676"/>
    </source>
</evidence>